<keyword evidence="1" id="KW-1133">Transmembrane helix</keyword>
<evidence type="ECO:0000313" key="3">
    <source>
        <dbReference type="Proteomes" id="UP000319716"/>
    </source>
</evidence>
<dbReference type="EMBL" id="BEXB01000053">
    <property type="protein sequence ID" value="GAY78587.1"/>
    <property type="molecule type" value="Genomic_DNA"/>
</dbReference>
<feature type="transmembrane region" description="Helical" evidence="1">
    <location>
        <begin position="12"/>
        <end position="30"/>
    </location>
</feature>
<keyword evidence="1" id="KW-0812">Transmembrane</keyword>
<proteinExistence type="predicted"/>
<reference evidence="2 3" key="1">
    <citation type="submission" date="2017-11" db="EMBL/GenBank/DDBJ databases">
        <title>Draft Genome Sequence of Sporolactobacillus inulinus NBRC 111894 Isolated from Koso, a Japanese Sugar-Vegetable Fermented Beverage.</title>
        <authorList>
            <person name="Chiou T.Y."/>
            <person name="Oshima K."/>
            <person name="Suda W."/>
            <person name="Hattori M."/>
            <person name="Takahashi T."/>
        </authorList>
    </citation>
    <scope>NUCLEOTIDE SEQUENCE [LARGE SCALE GENOMIC DNA]</scope>
    <source>
        <strain evidence="2 3">NBRC111894</strain>
    </source>
</reference>
<comment type="caution">
    <text evidence="2">The sequence shown here is derived from an EMBL/GenBank/DDBJ whole genome shotgun (WGS) entry which is preliminary data.</text>
</comment>
<organism evidence="2 3">
    <name type="scientific">Sporolactobacillus inulinus</name>
    <dbReference type="NCBI Taxonomy" id="2078"/>
    <lineage>
        <taxon>Bacteria</taxon>
        <taxon>Bacillati</taxon>
        <taxon>Bacillota</taxon>
        <taxon>Bacilli</taxon>
        <taxon>Bacillales</taxon>
        <taxon>Sporolactobacillaceae</taxon>
        <taxon>Sporolactobacillus</taxon>
    </lineage>
</organism>
<accession>A0A4Y1ZHE8</accession>
<sequence length="59" mass="7249">MRKWTALQWMKILLIILLLFLNGYLFYRLLPFIGSVTHFLMRIAIPFLRQQLFRIYCTL</sequence>
<protein>
    <submittedName>
        <fullName evidence="2">Uncharacterized protein</fullName>
    </submittedName>
</protein>
<gene>
    <name evidence="2" type="ORF">NBRC111894_4141</name>
</gene>
<evidence type="ECO:0000256" key="1">
    <source>
        <dbReference type="SAM" id="Phobius"/>
    </source>
</evidence>
<name>A0A4Y1ZHE8_9BACL</name>
<dbReference type="AlphaFoldDB" id="A0A4Y1ZHE8"/>
<dbReference type="Proteomes" id="UP000319716">
    <property type="component" value="Unassembled WGS sequence"/>
</dbReference>
<evidence type="ECO:0000313" key="2">
    <source>
        <dbReference type="EMBL" id="GAY78587.1"/>
    </source>
</evidence>
<keyword evidence="1" id="KW-0472">Membrane</keyword>